<protein>
    <submittedName>
        <fullName evidence="1">Uncharacterized protein</fullName>
    </submittedName>
</protein>
<proteinExistence type="predicted"/>
<evidence type="ECO:0000313" key="1">
    <source>
        <dbReference type="EMBL" id="KAI3758067.1"/>
    </source>
</evidence>
<sequence>MYSDGQNTNASVNPFHCCWQCLCHSLISDIGCQSGSVQLLTMSWNRPFVLEAYELESFLASNTSPSSTLSSKEDITNFILNPAFVAWKRKDKLEVSAIRFSSALSPTSSSLVSTASSTELGEFAMHSNNLSSDLSGLTSHSPCGLMPEHNCGLLQIASGLTPIEFNYGIMPPNSPMASTTSCSYHRPIFKRPSYFL</sequence>
<keyword evidence="2" id="KW-1185">Reference proteome</keyword>
<dbReference type="EMBL" id="CM042048">
    <property type="protein sequence ID" value="KAI3758067.1"/>
    <property type="molecule type" value="Genomic_DNA"/>
</dbReference>
<reference evidence="2" key="1">
    <citation type="journal article" date="2022" name="Mol. Ecol. Resour.">
        <title>The genomes of chicory, endive, great burdock and yacon provide insights into Asteraceae palaeo-polyploidization history and plant inulin production.</title>
        <authorList>
            <person name="Fan W."/>
            <person name="Wang S."/>
            <person name="Wang H."/>
            <person name="Wang A."/>
            <person name="Jiang F."/>
            <person name="Liu H."/>
            <person name="Zhao H."/>
            <person name="Xu D."/>
            <person name="Zhang Y."/>
        </authorList>
    </citation>
    <scope>NUCLEOTIDE SEQUENCE [LARGE SCALE GENOMIC DNA]</scope>
    <source>
        <strain evidence="2">cv. Niubang</strain>
    </source>
</reference>
<gene>
    <name evidence="1" type="ORF">L6452_05614</name>
</gene>
<name>A0ACB9EHX9_ARCLA</name>
<dbReference type="Proteomes" id="UP001055879">
    <property type="component" value="Linkage Group LG02"/>
</dbReference>
<accession>A0ACB9EHX9</accession>
<reference evidence="1 2" key="2">
    <citation type="journal article" date="2022" name="Mol. Ecol. Resour.">
        <title>The genomes of chicory, endive, great burdock and yacon provide insights into Asteraceae paleo-polyploidization history and plant inulin production.</title>
        <authorList>
            <person name="Fan W."/>
            <person name="Wang S."/>
            <person name="Wang H."/>
            <person name="Wang A."/>
            <person name="Jiang F."/>
            <person name="Liu H."/>
            <person name="Zhao H."/>
            <person name="Xu D."/>
            <person name="Zhang Y."/>
        </authorList>
    </citation>
    <scope>NUCLEOTIDE SEQUENCE [LARGE SCALE GENOMIC DNA]</scope>
    <source>
        <strain evidence="2">cv. Niubang</strain>
    </source>
</reference>
<comment type="caution">
    <text evidence="1">The sequence shown here is derived from an EMBL/GenBank/DDBJ whole genome shotgun (WGS) entry which is preliminary data.</text>
</comment>
<evidence type="ECO:0000313" key="2">
    <source>
        <dbReference type="Proteomes" id="UP001055879"/>
    </source>
</evidence>
<organism evidence="1 2">
    <name type="scientific">Arctium lappa</name>
    <name type="common">Greater burdock</name>
    <name type="synonym">Lappa major</name>
    <dbReference type="NCBI Taxonomy" id="4217"/>
    <lineage>
        <taxon>Eukaryota</taxon>
        <taxon>Viridiplantae</taxon>
        <taxon>Streptophyta</taxon>
        <taxon>Embryophyta</taxon>
        <taxon>Tracheophyta</taxon>
        <taxon>Spermatophyta</taxon>
        <taxon>Magnoliopsida</taxon>
        <taxon>eudicotyledons</taxon>
        <taxon>Gunneridae</taxon>
        <taxon>Pentapetalae</taxon>
        <taxon>asterids</taxon>
        <taxon>campanulids</taxon>
        <taxon>Asterales</taxon>
        <taxon>Asteraceae</taxon>
        <taxon>Carduoideae</taxon>
        <taxon>Cardueae</taxon>
        <taxon>Arctiinae</taxon>
        <taxon>Arctium</taxon>
    </lineage>
</organism>